<dbReference type="AlphaFoldDB" id="A0A382F6I0"/>
<dbReference type="PROSITE" id="PS51365">
    <property type="entry name" value="RENAL_DIPEPTIDASE_2"/>
    <property type="match status" value="1"/>
</dbReference>
<dbReference type="SUPFAM" id="SSF51556">
    <property type="entry name" value="Metallo-dependent hydrolases"/>
    <property type="match status" value="1"/>
</dbReference>
<feature type="non-terminal residue" evidence="1">
    <location>
        <position position="222"/>
    </location>
</feature>
<accession>A0A382F6I0</accession>
<dbReference type="GO" id="GO:0006508">
    <property type="term" value="P:proteolysis"/>
    <property type="evidence" value="ECO:0007669"/>
    <property type="project" value="InterPro"/>
</dbReference>
<reference evidence="1" key="1">
    <citation type="submission" date="2018-05" db="EMBL/GenBank/DDBJ databases">
        <authorList>
            <person name="Lanie J.A."/>
            <person name="Ng W.-L."/>
            <person name="Kazmierczak K.M."/>
            <person name="Andrzejewski T.M."/>
            <person name="Davidsen T.M."/>
            <person name="Wayne K.J."/>
            <person name="Tettelin H."/>
            <person name="Glass J.I."/>
            <person name="Rusch D."/>
            <person name="Podicherti R."/>
            <person name="Tsui H.-C.T."/>
            <person name="Winkler M.E."/>
        </authorList>
    </citation>
    <scope>NUCLEOTIDE SEQUENCE</scope>
</reference>
<dbReference type="InterPro" id="IPR032466">
    <property type="entry name" value="Metal_Hydrolase"/>
</dbReference>
<sequence>MSATANRTRIDEVYDSALVWDAHAGVYPDPGTDLSGLENWRQAGVSFVSLNVAYDIPSWEQAFRVLATYRRFIGSHPDRYLIAGTVDDVRGAKAEGRLAVAFDLEGMCALDGDLGMVALLHELGVRQALFAYNLNNEAGGGCHDEDTGLTEFGRAVVHEMNRVGMVVDCSHSAYRTTMEAMEVSVDPVIFSHSNARALWDHERNIHDDQALACAATGGVVGV</sequence>
<dbReference type="Gene3D" id="3.20.20.140">
    <property type="entry name" value="Metal-dependent hydrolases"/>
    <property type="match status" value="1"/>
</dbReference>
<dbReference type="PANTHER" id="PTHR10443:SF12">
    <property type="entry name" value="DIPEPTIDASE"/>
    <property type="match status" value="1"/>
</dbReference>
<proteinExistence type="predicted"/>
<dbReference type="InterPro" id="IPR008257">
    <property type="entry name" value="Pept_M19"/>
</dbReference>
<protein>
    <recommendedName>
        <fullName evidence="2">Membrane dipeptidase</fullName>
    </recommendedName>
</protein>
<gene>
    <name evidence="1" type="ORF">METZ01_LOCUS210575</name>
</gene>
<dbReference type="Pfam" id="PF01244">
    <property type="entry name" value="Peptidase_M19"/>
    <property type="match status" value="1"/>
</dbReference>
<evidence type="ECO:0000313" key="1">
    <source>
        <dbReference type="EMBL" id="SVB57721.1"/>
    </source>
</evidence>
<dbReference type="EMBL" id="UINC01047884">
    <property type="protein sequence ID" value="SVB57721.1"/>
    <property type="molecule type" value="Genomic_DNA"/>
</dbReference>
<name>A0A382F6I0_9ZZZZ</name>
<organism evidence="1">
    <name type="scientific">marine metagenome</name>
    <dbReference type="NCBI Taxonomy" id="408172"/>
    <lineage>
        <taxon>unclassified sequences</taxon>
        <taxon>metagenomes</taxon>
        <taxon>ecological metagenomes</taxon>
    </lineage>
</organism>
<dbReference type="GO" id="GO:0070573">
    <property type="term" value="F:metallodipeptidase activity"/>
    <property type="evidence" value="ECO:0007669"/>
    <property type="project" value="InterPro"/>
</dbReference>
<dbReference type="PANTHER" id="PTHR10443">
    <property type="entry name" value="MICROSOMAL DIPEPTIDASE"/>
    <property type="match status" value="1"/>
</dbReference>
<evidence type="ECO:0008006" key="2">
    <source>
        <dbReference type="Google" id="ProtNLM"/>
    </source>
</evidence>